<dbReference type="EMBL" id="MU150330">
    <property type="protein sequence ID" value="KAF9458804.1"/>
    <property type="molecule type" value="Genomic_DNA"/>
</dbReference>
<accession>A0A9P5XY14</accession>
<comment type="caution">
    <text evidence="1">The sequence shown here is derived from an EMBL/GenBank/DDBJ whole genome shotgun (WGS) entry which is preliminary data.</text>
</comment>
<dbReference type="OrthoDB" id="3052647at2759"/>
<gene>
    <name evidence="1" type="ORF">BDZ94DRAFT_1123479</name>
</gene>
<organism evidence="1 2">
    <name type="scientific">Collybia nuda</name>
    <dbReference type="NCBI Taxonomy" id="64659"/>
    <lineage>
        <taxon>Eukaryota</taxon>
        <taxon>Fungi</taxon>
        <taxon>Dikarya</taxon>
        <taxon>Basidiomycota</taxon>
        <taxon>Agaricomycotina</taxon>
        <taxon>Agaricomycetes</taxon>
        <taxon>Agaricomycetidae</taxon>
        <taxon>Agaricales</taxon>
        <taxon>Tricholomatineae</taxon>
        <taxon>Clitocybaceae</taxon>
        <taxon>Collybia</taxon>
    </lineage>
</organism>
<reference evidence="1" key="1">
    <citation type="submission" date="2020-11" db="EMBL/GenBank/DDBJ databases">
        <authorList>
            <consortium name="DOE Joint Genome Institute"/>
            <person name="Ahrendt S."/>
            <person name="Riley R."/>
            <person name="Andreopoulos W."/>
            <person name="Labutti K."/>
            <person name="Pangilinan J."/>
            <person name="Ruiz-Duenas F.J."/>
            <person name="Barrasa J.M."/>
            <person name="Sanchez-Garcia M."/>
            <person name="Camarero S."/>
            <person name="Miyauchi S."/>
            <person name="Serrano A."/>
            <person name="Linde D."/>
            <person name="Babiker R."/>
            <person name="Drula E."/>
            <person name="Ayuso-Fernandez I."/>
            <person name="Pacheco R."/>
            <person name="Padilla G."/>
            <person name="Ferreira P."/>
            <person name="Barriuso J."/>
            <person name="Kellner H."/>
            <person name="Castanera R."/>
            <person name="Alfaro M."/>
            <person name="Ramirez L."/>
            <person name="Pisabarro A.G."/>
            <person name="Kuo A."/>
            <person name="Tritt A."/>
            <person name="Lipzen A."/>
            <person name="He G."/>
            <person name="Yan M."/>
            <person name="Ng V."/>
            <person name="Cullen D."/>
            <person name="Martin F."/>
            <person name="Rosso M.-N."/>
            <person name="Henrissat B."/>
            <person name="Hibbett D."/>
            <person name="Martinez A.T."/>
            <person name="Grigoriev I.V."/>
        </authorList>
    </citation>
    <scope>NUCLEOTIDE SEQUENCE</scope>
    <source>
        <strain evidence="1">CBS 247.69</strain>
    </source>
</reference>
<name>A0A9P5XY14_9AGAR</name>
<proteinExistence type="predicted"/>
<keyword evidence="2" id="KW-1185">Reference proteome</keyword>
<dbReference type="AlphaFoldDB" id="A0A9P5XY14"/>
<sequence length="277" mass="29966">MATNMVRPIVIDDSDHAIRYSGVGWFQDNGSQDGIGNFGPTYLRTLHGTNVNGGLAYTFNGTSVQVWGTTKLAKAADGTFDPSWECLVDKISIGATKPFEFPENNWLLCEQNGLIDGSHEIVVNVNTINHTFWFDKIQYTPSPSTSLETAVVLVDNHDPGISFDSSWRALGGTANMTQVKGSTASFLFTGTSVSWIGFIPTELPHNASSATYSVDGGPPTFFSLEGLPSGSTTVYNQEFFKTPELQPGPHSLVVIHQGTGQQTPLTLDFLYVTNTST</sequence>
<evidence type="ECO:0000313" key="1">
    <source>
        <dbReference type="EMBL" id="KAF9458804.1"/>
    </source>
</evidence>
<protein>
    <submittedName>
        <fullName evidence="1">Uncharacterized protein</fullName>
    </submittedName>
</protein>
<feature type="non-terminal residue" evidence="1">
    <location>
        <position position="277"/>
    </location>
</feature>
<evidence type="ECO:0000313" key="2">
    <source>
        <dbReference type="Proteomes" id="UP000807353"/>
    </source>
</evidence>
<dbReference type="Proteomes" id="UP000807353">
    <property type="component" value="Unassembled WGS sequence"/>
</dbReference>
<dbReference type="Gene3D" id="2.60.120.260">
    <property type="entry name" value="Galactose-binding domain-like"/>
    <property type="match status" value="1"/>
</dbReference>